<name>A0A8J5FYM4_ZINOF</name>
<evidence type="ECO:0000313" key="5">
    <source>
        <dbReference type="EMBL" id="KAG6497568.1"/>
    </source>
</evidence>
<proteinExistence type="inferred from homology"/>
<feature type="domain" description="Fe2OG dioxygenase" evidence="4">
    <location>
        <begin position="179"/>
        <end position="270"/>
    </location>
</feature>
<keyword evidence="3" id="KW-0560">Oxidoreductase</keyword>
<dbReference type="AlphaFoldDB" id="A0A8J5FYM4"/>
<dbReference type="EMBL" id="JACMSC010000012">
    <property type="protein sequence ID" value="KAG6497568.1"/>
    <property type="molecule type" value="Genomic_DNA"/>
</dbReference>
<dbReference type="InterPro" id="IPR044861">
    <property type="entry name" value="IPNS-like_FE2OG_OXY"/>
</dbReference>
<keyword evidence="1 3" id="KW-0479">Metal-binding</keyword>
<sequence>MTQAAAVLLADVARRAKEVSSRYIRPPSSRPNIADVESSSAAIIPLVDLRDLSGSGRAAVVQAIGSACRGHGFFQGVLPAAGIGAAEDVLRRSVADDEAVDELQCENREEVGSWRDFLRLHCFPLEDYVHEWPANPPAFREAVEEYAVNARRLALSLLGAISESLGLETDWLVAALGKQAQHMAVNYYPPCPEPELTYGLPGHKDPNAITLLLQDGVSGLQVLGQNGRWIAVNPVPGNLVLSNDRYKSVLHCAVVNNSTERISVPTFYCPSPEAVIKPAPALVDEEHPAAYREFTYGEYYDKFWETEAYNERAASTCSEPPICDRV</sequence>
<dbReference type="Pfam" id="PF03171">
    <property type="entry name" value="2OG-FeII_Oxy"/>
    <property type="match status" value="1"/>
</dbReference>
<evidence type="ECO:0000259" key="4">
    <source>
        <dbReference type="PROSITE" id="PS51471"/>
    </source>
</evidence>
<evidence type="ECO:0000313" key="6">
    <source>
        <dbReference type="Proteomes" id="UP000734854"/>
    </source>
</evidence>
<dbReference type="Gene3D" id="2.60.120.330">
    <property type="entry name" value="B-lactam Antibiotic, Isopenicillin N Synthase, Chain"/>
    <property type="match status" value="1"/>
</dbReference>
<evidence type="ECO:0000256" key="2">
    <source>
        <dbReference type="ARBA" id="ARBA00023004"/>
    </source>
</evidence>
<keyword evidence="6" id="KW-1185">Reference proteome</keyword>
<organism evidence="5 6">
    <name type="scientific">Zingiber officinale</name>
    <name type="common">Ginger</name>
    <name type="synonym">Amomum zingiber</name>
    <dbReference type="NCBI Taxonomy" id="94328"/>
    <lineage>
        <taxon>Eukaryota</taxon>
        <taxon>Viridiplantae</taxon>
        <taxon>Streptophyta</taxon>
        <taxon>Embryophyta</taxon>
        <taxon>Tracheophyta</taxon>
        <taxon>Spermatophyta</taxon>
        <taxon>Magnoliopsida</taxon>
        <taxon>Liliopsida</taxon>
        <taxon>Zingiberales</taxon>
        <taxon>Zingiberaceae</taxon>
        <taxon>Zingiber</taxon>
    </lineage>
</organism>
<dbReference type="PANTHER" id="PTHR47991">
    <property type="entry name" value="OXOGLUTARATE/IRON-DEPENDENT DIOXYGENASE"/>
    <property type="match status" value="1"/>
</dbReference>
<comment type="caution">
    <text evidence="5">The sequence shown here is derived from an EMBL/GenBank/DDBJ whole genome shotgun (WGS) entry which is preliminary data.</text>
</comment>
<dbReference type="InterPro" id="IPR005123">
    <property type="entry name" value="Oxoglu/Fe-dep_dioxygenase_dom"/>
</dbReference>
<dbReference type="PROSITE" id="PS51471">
    <property type="entry name" value="FE2OG_OXY"/>
    <property type="match status" value="1"/>
</dbReference>
<dbReference type="InterPro" id="IPR050295">
    <property type="entry name" value="Plant_2OG-oxidoreductases"/>
</dbReference>
<accession>A0A8J5FYM4</accession>
<comment type="similarity">
    <text evidence="3">Belongs to the iron/ascorbate-dependent oxidoreductase family.</text>
</comment>
<evidence type="ECO:0000256" key="1">
    <source>
        <dbReference type="ARBA" id="ARBA00022723"/>
    </source>
</evidence>
<dbReference type="SUPFAM" id="SSF51197">
    <property type="entry name" value="Clavaminate synthase-like"/>
    <property type="match status" value="1"/>
</dbReference>
<dbReference type="InterPro" id="IPR027443">
    <property type="entry name" value="IPNS-like_sf"/>
</dbReference>
<reference evidence="5 6" key="1">
    <citation type="submission" date="2020-08" db="EMBL/GenBank/DDBJ databases">
        <title>Plant Genome Project.</title>
        <authorList>
            <person name="Zhang R.-G."/>
        </authorList>
    </citation>
    <scope>NUCLEOTIDE SEQUENCE [LARGE SCALE GENOMIC DNA]</scope>
    <source>
        <tissue evidence="5">Rhizome</tissue>
    </source>
</reference>
<keyword evidence="2 3" id="KW-0408">Iron</keyword>
<gene>
    <name evidence="5" type="ORF">ZIOFF_045469</name>
</gene>
<dbReference type="GO" id="GO:0016491">
    <property type="term" value="F:oxidoreductase activity"/>
    <property type="evidence" value="ECO:0007669"/>
    <property type="project" value="UniProtKB-KW"/>
</dbReference>
<evidence type="ECO:0000256" key="3">
    <source>
        <dbReference type="RuleBase" id="RU003682"/>
    </source>
</evidence>
<dbReference type="Proteomes" id="UP000734854">
    <property type="component" value="Unassembled WGS sequence"/>
</dbReference>
<dbReference type="GO" id="GO:0046872">
    <property type="term" value="F:metal ion binding"/>
    <property type="evidence" value="ECO:0007669"/>
    <property type="project" value="UniProtKB-KW"/>
</dbReference>
<protein>
    <recommendedName>
        <fullName evidence="4">Fe2OG dioxygenase domain-containing protein</fullName>
    </recommendedName>
</protein>